<dbReference type="SMART" id="SM00827">
    <property type="entry name" value="PKS_AT"/>
    <property type="match status" value="1"/>
</dbReference>
<evidence type="ECO:0000256" key="2">
    <source>
        <dbReference type="ARBA" id="ARBA00006432"/>
    </source>
</evidence>
<dbReference type="InterPro" id="IPR025110">
    <property type="entry name" value="AMP-bd_C"/>
</dbReference>
<keyword evidence="11" id="KW-1185">Reference proteome</keyword>
<name>A0A848L6F6_9BACT</name>
<feature type="domain" description="Carrier" evidence="8">
    <location>
        <begin position="2084"/>
        <end position="2160"/>
    </location>
</feature>
<dbReference type="InterPro" id="IPR014031">
    <property type="entry name" value="Ketoacyl_synth_C"/>
</dbReference>
<dbReference type="Pfam" id="PF00109">
    <property type="entry name" value="ketoacyl-synt"/>
    <property type="match status" value="1"/>
</dbReference>
<dbReference type="Pfam" id="PF13193">
    <property type="entry name" value="AMP-binding_C"/>
    <property type="match status" value="5"/>
</dbReference>
<evidence type="ECO:0000256" key="3">
    <source>
        <dbReference type="ARBA" id="ARBA00022450"/>
    </source>
</evidence>
<dbReference type="Gene3D" id="2.30.38.10">
    <property type="entry name" value="Luciferase, Domain 3"/>
    <property type="match status" value="5"/>
</dbReference>
<dbReference type="InterPro" id="IPR006162">
    <property type="entry name" value="Ppantetheine_attach_site"/>
</dbReference>
<dbReference type="FunFam" id="3.30.559.10:FF:000012">
    <property type="entry name" value="Non-ribosomal peptide synthetase"/>
    <property type="match status" value="3"/>
</dbReference>
<evidence type="ECO:0000256" key="6">
    <source>
        <dbReference type="ARBA" id="ARBA00029443"/>
    </source>
</evidence>
<dbReference type="Gene3D" id="3.40.47.10">
    <property type="match status" value="1"/>
</dbReference>
<evidence type="ECO:0000259" key="9">
    <source>
        <dbReference type="PROSITE" id="PS52004"/>
    </source>
</evidence>
<keyword evidence="3" id="KW-0596">Phosphopantetheine</keyword>
<dbReference type="InterPro" id="IPR014030">
    <property type="entry name" value="Ketoacyl_synth_N"/>
</dbReference>
<keyword evidence="4" id="KW-0597">Phosphoprotein</keyword>
<dbReference type="InterPro" id="IPR036736">
    <property type="entry name" value="ACP-like_sf"/>
</dbReference>
<dbReference type="InterPro" id="IPR016035">
    <property type="entry name" value="Acyl_Trfase/lysoPLipase"/>
</dbReference>
<evidence type="ECO:0000256" key="5">
    <source>
        <dbReference type="ARBA" id="ARBA00022679"/>
    </source>
</evidence>
<dbReference type="InterPro" id="IPR000873">
    <property type="entry name" value="AMP-dep_synth/lig_dom"/>
</dbReference>
<dbReference type="PROSITE" id="PS50075">
    <property type="entry name" value="CARRIER"/>
    <property type="match status" value="6"/>
</dbReference>
<dbReference type="Pfam" id="PF02801">
    <property type="entry name" value="Ketoacyl-synt_C"/>
    <property type="match status" value="1"/>
</dbReference>
<dbReference type="PROSITE" id="PS00012">
    <property type="entry name" value="PHOSPHOPANTETHEINE"/>
    <property type="match status" value="4"/>
</dbReference>
<dbReference type="InterPro" id="IPR016039">
    <property type="entry name" value="Thiolase-like"/>
</dbReference>
<dbReference type="InterPro" id="IPR023213">
    <property type="entry name" value="CAT-like_dom_sf"/>
</dbReference>
<dbReference type="InterPro" id="IPR020841">
    <property type="entry name" value="PKS_Beta-ketoAc_synthase_dom"/>
</dbReference>
<dbReference type="GO" id="GO:0043041">
    <property type="term" value="P:amino acid activation for nonribosomal peptide biosynthetic process"/>
    <property type="evidence" value="ECO:0007669"/>
    <property type="project" value="TreeGrafter"/>
</dbReference>
<evidence type="ECO:0000256" key="1">
    <source>
        <dbReference type="ARBA" id="ARBA00001957"/>
    </source>
</evidence>
<dbReference type="CDD" id="cd12117">
    <property type="entry name" value="A_NRPS_Srf_like"/>
    <property type="match status" value="2"/>
</dbReference>
<feature type="domain" description="Carrier" evidence="8">
    <location>
        <begin position="5230"/>
        <end position="5305"/>
    </location>
</feature>
<dbReference type="CDD" id="cd05930">
    <property type="entry name" value="A_NRPS"/>
    <property type="match status" value="3"/>
</dbReference>
<dbReference type="Pfam" id="PF16197">
    <property type="entry name" value="KAsynt_C_assoc"/>
    <property type="match status" value="1"/>
</dbReference>
<evidence type="ECO:0000256" key="4">
    <source>
        <dbReference type="ARBA" id="ARBA00022553"/>
    </source>
</evidence>
<dbReference type="InterPro" id="IPR020802">
    <property type="entry name" value="TesA-like"/>
</dbReference>
<dbReference type="SMART" id="SM00823">
    <property type="entry name" value="PKS_PP"/>
    <property type="match status" value="6"/>
</dbReference>
<dbReference type="FunFam" id="2.30.38.10:FF:000001">
    <property type="entry name" value="Non-ribosomal peptide synthetase PvdI"/>
    <property type="match status" value="5"/>
</dbReference>
<dbReference type="CDD" id="cd19531">
    <property type="entry name" value="LCL_NRPS-like"/>
    <property type="match status" value="5"/>
</dbReference>
<dbReference type="GO" id="GO:0044550">
    <property type="term" value="P:secondary metabolite biosynthetic process"/>
    <property type="evidence" value="ECO:0007669"/>
    <property type="project" value="UniProtKB-ARBA"/>
</dbReference>
<dbReference type="GO" id="GO:0005737">
    <property type="term" value="C:cytoplasm"/>
    <property type="evidence" value="ECO:0007669"/>
    <property type="project" value="TreeGrafter"/>
</dbReference>
<dbReference type="Pfam" id="PF00550">
    <property type="entry name" value="PP-binding"/>
    <property type="match status" value="6"/>
</dbReference>
<dbReference type="Gene3D" id="3.30.70.3290">
    <property type="match status" value="1"/>
</dbReference>
<protein>
    <submittedName>
        <fullName evidence="10">Non-ribosomal peptide synthase/polyketide synthase</fullName>
    </submittedName>
</protein>
<dbReference type="Gene3D" id="3.30.559.30">
    <property type="entry name" value="Nonribosomal peptide synthetase, condensation domain"/>
    <property type="match status" value="5"/>
</dbReference>
<dbReference type="FunFam" id="3.40.50.980:FF:000001">
    <property type="entry name" value="Non-ribosomal peptide synthetase"/>
    <property type="match status" value="5"/>
</dbReference>
<dbReference type="Proteomes" id="UP000518300">
    <property type="component" value="Unassembled WGS sequence"/>
</dbReference>
<dbReference type="FunFam" id="1.10.1200.10:FF:000016">
    <property type="entry name" value="Non-ribosomal peptide synthase"/>
    <property type="match status" value="2"/>
</dbReference>
<dbReference type="NCBIfam" id="TIGR01733">
    <property type="entry name" value="AA-adenyl-dom"/>
    <property type="match status" value="5"/>
</dbReference>
<keyword evidence="5" id="KW-0808">Transferase</keyword>
<evidence type="ECO:0000313" key="11">
    <source>
        <dbReference type="Proteomes" id="UP000518300"/>
    </source>
</evidence>
<proteinExistence type="inferred from homology"/>
<dbReference type="EMBL" id="JABBJJ010000015">
    <property type="protein sequence ID" value="NMO14244.1"/>
    <property type="molecule type" value="Genomic_DNA"/>
</dbReference>
<dbReference type="InterPro" id="IPR010071">
    <property type="entry name" value="AA_adenyl_dom"/>
</dbReference>
<feature type="domain" description="Ketosynthase family 3 (KS3)" evidence="9">
    <location>
        <begin position="2180"/>
        <end position="2606"/>
    </location>
</feature>
<feature type="domain" description="Carrier" evidence="8">
    <location>
        <begin position="6293"/>
        <end position="6368"/>
    </location>
</feature>
<dbReference type="InterPro" id="IPR009081">
    <property type="entry name" value="PP-bd_ACP"/>
</dbReference>
<dbReference type="GO" id="GO:0031177">
    <property type="term" value="F:phosphopantetheine binding"/>
    <property type="evidence" value="ECO:0007669"/>
    <property type="project" value="InterPro"/>
</dbReference>
<dbReference type="Pfam" id="PF00668">
    <property type="entry name" value="Condensation"/>
    <property type="match status" value="5"/>
</dbReference>
<dbReference type="SMART" id="SM00825">
    <property type="entry name" value="PKS_KS"/>
    <property type="match status" value="1"/>
</dbReference>
<comment type="similarity">
    <text evidence="6">In the C-terminal section; belongs to the NRP synthetase family.</text>
</comment>
<evidence type="ECO:0000259" key="8">
    <source>
        <dbReference type="PROSITE" id="PS50075"/>
    </source>
</evidence>
<accession>A0A848L6F6</accession>
<comment type="caution">
    <text evidence="10">The sequence shown here is derived from an EMBL/GenBank/DDBJ whole genome shotgun (WGS) entry which is preliminary data.</text>
</comment>
<dbReference type="FunFam" id="3.30.559.30:FF:000001">
    <property type="entry name" value="Non-ribosomal peptide synthetase"/>
    <property type="match status" value="1"/>
</dbReference>
<dbReference type="InterPro" id="IPR032821">
    <property type="entry name" value="PKS_assoc"/>
</dbReference>
<dbReference type="SUPFAM" id="SSF55048">
    <property type="entry name" value="Probable ACP-binding domain of malonyl-CoA ACP transacylase"/>
    <property type="match status" value="1"/>
</dbReference>
<dbReference type="Pfam" id="PF00501">
    <property type="entry name" value="AMP-binding"/>
    <property type="match status" value="5"/>
</dbReference>
<sequence>MSGGSKHLDKLSPKQRALYEFLLKEKRAQLREAARRRQGRTIPKREDTGSALASFSQQRLWVVEQLEEGRSSAYNVHTSVRFTGTLDIPLLERCVNQVVKRHESLRTVFAANSDGTPVQVVLPELRVPVPVEDLSRLSKDEQDAEVVRRTREESQRLFDLTRGPLIRGKVLRLGPGHHVALVTIHHLVTDLWSMGVFVRELMTLYAGEVTHQPAVLPPLPIQYSDYAVWQGTRLRGERLRVELEFWTEHLTPLPPPLELPTDKPRPPVQTARGAREYLTLSVPLTRALKQVSQQEGATLFMTLLSAFQALLHRYSGQTDFAVGTPIAGRVVPELEPLIGYFVNTLVLRTPLDGAPTFRELLRRAKDVCLAAYAHQELPLERLVEELRPERDLSRHPIFQVMFGFQNTPLPDLSLPKLRSQYLPVDPGSAKFDLLLELREDPPDEISGWLEYNTDLFEAESIQRLRGHFLTLLGAAAANPDQRLSELSLLPSEEQLRLLMAGSGPRAEFPRDVPMHALFARHAARAPHSVAVEHEGQSLTYAELDARSNQLARHLLSLGLKPEARVGLCVERGLDLVVGLLGILKAGGCYVPLDPAYPRQRLAFMFEDSGVAVVLTQQPLRASLPPHSLPTVCLDSDWPVISREPAEAPADVRVSPDQLAYVLYTSGSTGTPKGVAISHRSIVHLVRDTNYVDLRPDDCMVQVGTPSFDAATFELWGALLNGARLVIIPRDVSLAPEHLARRLAEVKATCALLTTALFNQVAHEQPSAFSAMRHVFFGGEKADPRAVRAVLEAGGPGRLVNLYGPTEVTVCATFQALESLPAGATSVPIGGPLSRMRLYVLDAHGRPVPPGVPGELYIGGDGLARGYLGRPDLTAERFVPDPFSGEAGARLYRTGDTVRWSAEGTLVFVGRVDAQVKVRGFRIEPGEVEAALRQHASVQEAVVLVREDVPGDARLVAYCVPAAPLEVSALRAFLSERLPPHAVPSAFVSLSALPLTPGGKVDRKSLPPPAVSSVAATSGPEAMTATQQRIATLFRELLNVEHVGPHDDFFALGGHSLLATRIVSRLRATFGVELPLRTVFAAPTAARLTEQVEARLHVQGTESGTPALRPVAREGDLPLSFAQQRLWVVDQLQPGSSNYNIGAALQLEGVLDVAALRRALEHLVARHEALRATFALKAGQPVQVIHPHAPWNLPLTDLGTLSPEAREAEARRLATEESTRPFDLATGPLLRTRLLRVGPEQHVLVLVMHHIVSDGWSVGVMIREVVAGYEAFASGKAPVLPPLPVQYVDFAAWQRQWLQGDVLAREVAWWKEQLAGAPPVLDLPVDKPRPSIRSPRGALVPVHLGLELSERLVSLARQEGATPFMVLLAAWQVVLSRYSGQEELLVASFIAGRRQEELEGLVGFFVNTLVLRGRIRPRDSFRELLAGVRDTTLAAFEHQDVPFEKLVEELNVPRDLSRNPLVQVLFTLQNAPGGELKAPGLTLRPLELEHTTAQFDLNLALAESPDGLEGTLEYSTDLFETATVTRMAGHLRTLLEAAVATPERPLGALEMLTPEERHQVLVEWNGVTADYPRDAFLHTLFEQQVDRTPDAPAVVLGEQTLSFRELNARANQLAHHLRALGVGPEVRVGLCLERTPDAIVALMAVWKAGGAFVPLDPSAPVQRRSFVMQDSGASVLLTVQHLADAWRPEVLHLVCLDAEGARLASLPDENLPVVSGGDHLAYVMYTSGSTGTPKGVMVRNGALVNLREGTARALYAGLTGPLRISINAPFFFDISMEQFLHVVDGHCLCLLPEMTRKDPEALLAWIERHRVDVLDGTPAQLTLLLQAGMLERPHVPKLVVSGGEAMDLALWTPLSRTGRTRTVNAYGPTEATVYATTWCVQDSSVSVPVIGRPMVNTWCYVLDDQFRLVPPGVPGELYLAGDGVARGYLGRPALTAERFVPDPFGTEPGARMYRTGDRARWRADGSVEYLGRLDFQVKVRGFRIELGEIETALQAHPAVTDAVVLAREDVPGDKRLVAYVVAAPGSVMDTAALRAHLHQRVPEYMVPSVFVSLPTLPLTPNGKVDRRALPAPTAAASERQGRFEEPARPLEQQLAAIYARELGAERVGVHDHLFEELGGTSLSVVRIATRLREELKRDVPVVWLFEHPTIHALAQHLEREAGGAAAPVPGSRVLPSMGARSGAVAIIGMAGRFPGAASVEEFWRNLREGVESISRFSPEELEHLPELPEGLDLWQHPAFVPAGGVLEGIDRFDHPFFDLSLREAQWMDPQQRLFLQTAWSALEDAGIDPGRAPGDISLYAGAVDSGYADMVRKTLPLDGASHFELNGTATHESLATKTSFKLGLTGESSLVYTACSTGLVAVHMACKDLLAGMSDVALAGATRITVPQRTGYVWQEGMILSPDGHCRAFDAQARGTIAGSAVAAVVLKRLEDAQRDGDSIYAVIRATATNNDGHGKSGFTAPSVQGQTTVITRALARAGVEPKDIGYVEAHGTGTPLGDPIEVTALQRAYGLGEEHRGTIALASLKTNVGHLDTVAGLAGLIKVALSLHHGEIPPSLHFERPNPQIDFGPFFVNTALRPWPRGGKPRRAAVSSFGIGGTNAHAVLEEAPVPRSDESVRARQLVVLSARSPEALETASHQLATHVENRAAELSLSDTAFTQAMGRKAFEYRRAVVAADATELAKQLRKPYTPVRVKEEARRRRVAFVFPGQGAQQVGMGRELYEAEPAFRTHLDACLALLDAPLRARVRVLLQAAPGAKDAETAALLADTRVALPALFSVEYSLARTWMDWGLKPHAILGHSFGEYAAACLAGVLPLEDALKLAVARGELMHRMPPGAMLAVAMSESVVLPMLTGRLEMAAINAPDRCVVAGPVDEVERFQEELKRRDIGAVRMPAPHAFHSADVAPLMPELERVVASLRRSEPTVRYASSVTGTWAKPGALAEPRYWADQMRQPVRFSEAVGALLEEGCSLVLEVGPGQDLTPLVRSCLGQDRERVKALATLRRGGNVTEHGGFLQAVGELWTLGVEVDWSAFYAHEQRRRLHLPTYPFQEKHCWVDAEPAPVVGGHVVHGGMGGTPAGYAPTSVQAAVSARHPAPSVTEGSAGARDGADAPLGDIEARVAAIWRERLGLDFVGRDDNFLEIGGNSLMAAQLLNQLRDTFGVQLPLSALFESPTVAGIAHHLEPLLRRPTEEEHRRPLPEHPEIPRAPKGEPLPLSFAQQRLWYLQQLDPSSVAYNNAPTFRMRGALNPAALQGALDALVRRHEVLRTTYTLTENGAVQVIHPDGGLPMPVEDVPGATPEEREAAMLRRCQEHTTRPFDLERGPVARALLLRLGVEEYVLSLVLHHAVSDGWCALVIGQELPVLYASFVAGQPSPLPELPVQYADFAVWQRQYLEGAVLDGQLGWWKEQLAGVPALELPTDRPRPAVQSSEGDIHRFDWPRELSAPLLALGRREGATPFMVMLALYQVLLGRYAGQEDFAIGTPIAGRTRPEVEGLIGCFVNTLAFRSRLPGASTFRELVGHVRKQALEGYARQDAPFERLIEVLQVPRDLSRSPVFQVMLNVLNTPEADPGHQPVDLSIVEVPTGTAKFDLGLEVWERQDEMSFRLEYSTKLFDRSTVERLTRHLAVLARAVAASPDLPLRLLPLLTEEERRQVLVEWNDTASDYPREACIHHLFEQQAVLRPDSVALEFGDTRLTYAQLDTRANQLAHLMRRNGVGPDALVAVCLERSVELIVSLLAILKAGGAYVPLDASYPAQRLAFMLEDAPPRLLVTSREVRARMPVAEDVPCLYVEELSLDGLPTSAPAVQVEPRHLAYVDFTSGSTGRPKGVAVEHRGVMRLLHGAKYAHLGPEETFLLIAPISFDASTLEVWGPLLFGGRLVVFPPRSPSDLELLAKVLKRHAVTTLHLTSGLFSQVVDLEPEALRAVRQLLTGGDVVSAPHVRRVVEELGIAVTACYGPTESTLFTSTYRMTDAAHVGTSIPIGTPIANTRVYVLDEHLRPVPPGIPGELFIGGDGLARGYLSRPDLTAERFIPHPFGDGERLYRTGDKARWRSDGVLEFLGRIDNQVKVRGYRIELAEVEAALLTHPGVREAVAVVRQDSPGDKRLVAYVTGDAGPLDATELRAHVQSKLPEYMVPSAVVHLGALPLTTHGKVDRKALPAPDVQVTKRGQYVAPRTPAETTLTGIFAQVLGVSRVGVHDNFFELGGHSLLATQVIARVRAAFRTELPLRALFEAPTAATLAERLQAPTATRVPTLVRADRSSAIPLSFSQQRLWFLDQLHPGQALYNIPLALRLSGSLEPSALQRAFDELVRRHESLRTTFRAEGGEPRQVIHPATAWRLPVVELDTLPPAQRQPEASRILTEEAYRPFDLSAGPLMRALLLKLEPAEYVLLVNMHHGISDGWSTGVLVRELAALYDAFRQGRASPLPELPVQYADYAVWQRHWLQGEALRAQIDWWKQLLSGAPTALELPTDKPRPATLTHAGGKVSVHLPVALSQGLEALAQREGVTPYMLLLAGFQALLHRYSGQDDVLVGSPIAGRRHAETEGIIGFFVNTLVLRARFSPQLTFRELLAQVRDTTLGAYEHQDVPFERLVEELQPKRDLSRTPLFQALFALQNAPMPELSLPGLTLRNLELDPDSTKFELSLDLTRTSDGYQGGLVFSTELFERTTAERLMAHFQLLLEKALAAPEAPLSALPLQTATERQQLLVAWNGASANFQGDACLHTLFEQQVCRTPDAPAVQFGTTVLSYALLNTRANQLAHHLRTLGVGPDVTVGLCLERTPEALIALLAVLKAGGAYVPVDPSAPAQRKSFVLQDSGASVLLTVQHLADAWQPEVRHLLLLDTDAARLAALPEHDVPSSARAENLAYVIYTSGSTGTPKGVMVQHRSVLHLHAATARSLYAGLPPGLRLSLNAPLYFDVSVEQLLHLADGHCLCLLSEDTRKDPEALLAWVQQQRIDVLDCTPAQLTPLIQAGLLEAAHVPRMVVCAGEAMDLSLWKTLSRTQRTRAVNAYGPTEATVYATSWSVRDSSVTTPVIGQPLPNTQAYVLDEGLRMAPLGVPGELYLAGEGLARGYLGRPALTAERFVPNPFSTEPGARMYRTGDKARWRADGTLEYLGRLDFQVKVRGFRIELGEVEAALRTHPAVKDVVVLAREDVPGDKRLVAYVVGAESAELAASLRTHARQHLPEYMVPSAFVPLATLPLNANGKVDRKVLPPPEASMPRNDYSEAPRTPTEQTVAELFAQLLRVSRVGAQDSFFELGGHSLLATQLASRIRAAFGTELPLRTLFEAPTVAALAERIQAATAGPRLPELTKARRDGLIPLSFAQQRLWFLDQLQPDSALYNMPVALRLTGTLELPAFQRAFDVLVQRHEVLRTTFHSEGGEPFQVIHPARDGVLQVVDLSGLPDARRQPEVMRIAMEDAQRPFHLAEGPLLRARMVKVEPAEYVLLLNMHHGISDGWSTGVLVREVVTLYEAFRRGLPSHLPELPVQYADYAVWQRDWLQGETLRAQLDWWKQQLSGAPNALELPTDKPRPATLTHAGGNVPVHLSLELSRALDARAQREGVTPYMLLLAAFQAVLHRYSGQDDVLVGSPIAGRRHAQTEDLIGFFVNTLVLRARFSPRLTFHELLAQVRDTTLGAYEHQDVPFEKLVEELQPTRDLGRTPLFQALFVLQNTPDASMALPELTIQGVEVEHTVARFELEFGLRRTSDGYQGGLVFSTELFERTTAERLMAHFQLLLEKALAAPEAPLSALPLQTATERQQLLVEWNGTSADFRRDACLHTLFEQQVRRTPNAPAVQHGDTVLTYAWLNVRANQLANHLRTLGVGPDATVGLCLERTPDAIVALLAVLKAGGAYVPIDPAAPPQRKSFVLQDSGASVLLTVQHLADAWRPEVRHLICLDGGAARFSSLPDGNLPPASSAVNLAYVIYTSGSTGTPKGVMVQHRSVLHLHATTARALYAGLPSGLRLSLNAPLYFDVSVEQLLHLADGHCLCLLSEDMRKDPEALLAWVQQQRIDVLDCTPAQLTLLLQAGLLEAPHVPQMVVCAGEAMDLSLWKALSRTQRTRAVNAYGPTEATVYATTWSVQDSSVTTPVIGQPLPNTQAYVLDEGLRMAPLGVPGELYLAGEGLARGYLGRSALTAERFVPNPFSTEPGARMYRTGDKARWRADGTLEYLGRLDFQVKVRGFRIELGEIETVLRAHPAVKDAVVLAREDVPGDKRLVAYVVTAPGATPESEELATPLRTHARQHLPEYMVPSAFVSLSALPLNANGKVDRKALPAPQALEAPASTYVAPRDSLELTLVRVWEQVLGIQPVGVRSSFFELGGHSLLAVRLMAAMRQATGRHLPLAALFQAPTVEQLAALLRREDSGTHSPLVPFGTASTSTAVPFFCVHAVGGNVLSYAELARLLGTEWPFYGLQARGLDGTTPPLGTVEEMAAEYVKAIRTVQPSGPYFLGGWSMGGVIAYEMARQLRASGEEVAKLVLIDSYVPAVSVAAQPEPDRLQLALMFARDLMGASLTELPIDLAQLAGMAPEAMLEELLRAVAISGALPPGTDTEHVRALFRVFEANLLASRRYEAKATQQRVMLFKATDDAEELPEDGGWKALVGDGLERHLLPGDHYSLLRQPTVRDLAERLREVLKSSR</sequence>
<dbReference type="Gene3D" id="3.40.366.10">
    <property type="entry name" value="Malonyl-Coenzyme A Acyl Carrier Protein, domain 2"/>
    <property type="match status" value="1"/>
</dbReference>
<reference evidence="10 11" key="1">
    <citation type="submission" date="2020-04" db="EMBL/GenBank/DDBJ databases">
        <title>Draft genome of Pyxidicoccus fallax type strain.</title>
        <authorList>
            <person name="Whitworth D.E."/>
        </authorList>
    </citation>
    <scope>NUCLEOTIDE SEQUENCE [LARGE SCALE GENOMIC DNA]</scope>
    <source>
        <strain evidence="10 11">DSM 14698</strain>
    </source>
</reference>
<dbReference type="InterPro" id="IPR016036">
    <property type="entry name" value="Malonyl_transacylase_ACP-bd"/>
</dbReference>
<dbReference type="SUPFAM" id="SSF47336">
    <property type="entry name" value="ACP-like"/>
    <property type="match status" value="6"/>
</dbReference>
<organism evidence="10 11">
    <name type="scientific">Pyxidicoccus fallax</name>
    <dbReference type="NCBI Taxonomy" id="394095"/>
    <lineage>
        <taxon>Bacteria</taxon>
        <taxon>Pseudomonadati</taxon>
        <taxon>Myxococcota</taxon>
        <taxon>Myxococcia</taxon>
        <taxon>Myxococcales</taxon>
        <taxon>Cystobacterineae</taxon>
        <taxon>Myxococcaceae</taxon>
        <taxon>Pyxidicoccus</taxon>
    </lineage>
</organism>
<dbReference type="GO" id="GO:0004315">
    <property type="term" value="F:3-oxoacyl-[acyl-carrier-protein] synthase activity"/>
    <property type="evidence" value="ECO:0007669"/>
    <property type="project" value="InterPro"/>
</dbReference>
<dbReference type="Pfam" id="PF00698">
    <property type="entry name" value="Acyl_transf_1"/>
    <property type="match status" value="1"/>
</dbReference>
<comment type="cofactor">
    <cofactor evidence="1">
        <name>pantetheine 4'-phosphate</name>
        <dbReference type="ChEBI" id="CHEBI:47942"/>
    </cofactor>
</comment>
<dbReference type="Gene3D" id="3.30.559.10">
    <property type="entry name" value="Chloramphenicol acetyltransferase-like domain"/>
    <property type="match status" value="5"/>
</dbReference>
<feature type="region of interest" description="Disordered" evidence="7">
    <location>
        <begin position="1000"/>
        <end position="1021"/>
    </location>
</feature>
<feature type="region of interest" description="Disordered" evidence="7">
    <location>
        <begin position="5213"/>
        <end position="5233"/>
    </location>
</feature>
<dbReference type="SUPFAM" id="SSF56801">
    <property type="entry name" value="Acetyl-CoA synthetase-like"/>
    <property type="match status" value="5"/>
</dbReference>
<feature type="domain" description="Carrier" evidence="8">
    <location>
        <begin position="3110"/>
        <end position="3185"/>
    </location>
</feature>
<dbReference type="FunFam" id="1.10.1200.10:FF:000005">
    <property type="entry name" value="Nonribosomal peptide synthetase 1"/>
    <property type="match status" value="2"/>
</dbReference>
<feature type="domain" description="Carrier" evidence="8">
    <location>
        <begin position="1020"/>
        <end position="1095"/>
    </location>
</feature>
<comment type="similarity">
    <text evidence="2">Belongs to the ATP-dependent AMP-binding enzyme family.</text>
</comment>
<dbReference type="Gene3D" id="3.30.300.30">
    <property type="match status" value="5"/>
</dbReference>
<dbReference type="InterPro" id="IPR018201">
    <property type="entry name" value="Ketoacyl_synth_AS"/>
</dbReference>
<dbReference type="RefSeq" id="WP_169343543.1">
    <property type="nucleotide sequence ID" value="NZ_JABBJJ010000015.1"/>
</dbReference>
<dbReference type="NCBIfam" id="NF003417">
    <property type="entry name" value="PRK04813.1"/>
    <property type="match status" value="5"/>
</dbReference>
<dbReference type="InterPro" id="IPR014043">
    <property type="entry name" value="Acyl_transferase_dom"/>
</dbReference>
<dbReference type="Gene3D" id="1.10.1200.10">
    <property type="entry name" value="ACP-like"/>
    <property type="match status" value="6"/>
</dbReference>
<dbReference type="FunFam" id="3.30.300.30:FF:000010">
    <property type="entry name" value="Enterobactin synthetase component F"/>
    <property type="match status" value="5"/>
</dbReference>
<dbReference type="SUPFAM" id="SSF53474">
    <property type="entry name" value="alpha/beta-Hydrolases"/>
    <property type="match status" value="1"/>
</dbReference>
<dbReference type="PANTHER" id="PTHR45527:SF1">
    <property type="entry name" value="FATTY ACID SYNTHASE"/>
    <property type="match status" value="1"/>
</dbReference>
<dbReference type="InterPro" id="IPR020845">
    <property type="entry name" value="AMP-binding_CS"/>
</dbReference>
<dbReference type="FunFam" id="3.40.50.12780:FF:000012">
    <property type="entry name" value="Non-ribosomal peptide synthetase"/>
    <property type="match status" value="5"/>
</dbReference>
<dbReference type="CDD" id="cd00833">
    <property type="entry name" value="PKS"/>
    <property type="match status" value="1"/>
</dbReference>
<dbReference type="PROSITE" id="PS52004">
    <property type="entry name" value="KS3_2"/>
    <property type="match status" value="1"/>
</dbReference>
<dbReference type="SUPFAM" id="SSF52777">
    <property type="entry name" value="CoA-dependent acyltransferases"/>
    <property type="match status" value="10"/>
</dbReference>
<dbReference type="SUPFAM" id="SSF53901">
    <property type="entry name" value="Thiolase-like"/>
    <property type="match status" value="1"/>
</dbReference>
<dbReference type="Gene3D" id="3.40.50.980">
    <property type="match status" value="10"/>
</dbReference>
<dbReference type="InterPro" id="IPR001242">
    <property type="entry name" value="Condensation_dom"/>
</dbReference>
<dbReference type="Pfam" id="PF00975">
    <property type="entry name" value="Thioesterase"/>
    <property type="match status" value="1"/>
</dbReference>
<dbReference type="InterPro" id="IPR045851">
    <property type="entry name" value="AMP-bd_C_sf"/>
</dbReference>
<evidence type="ECO:0000313" key="10">
    <source>
        <dbReference type="EMBL" id="NMO14244.1"/>
    </source>
</evidence>
<dbReference type="InterPro" id="IPR001031">
    <property type="entry name" value="Thioesterase"/>
</dbReference>
<dbReference type="InterPro" id="IPR029058">
    <property type="entry name" value="AB_hydrolase_fold"/>
</dbReference>
<dbReference type="GO" id="GO:0006633">
    <property type="term" value="P:fatty acid biosynthetic process"/>
    <property type="evidence" value="ECO:0007669"/>
    <property type="project" value="InterPro"/>
</dbReference>
<dbReference type="PANTHER" id="PTHR45527">
    <property type="entry name" value="NONRIBOSOMAL PEPTIDE SYNTHETASE"/>
    <property type="match status" value="1"/>
</dbReference>
<dbReference type="SUPFAM" id="SSF52151">
    <property type="entry name" value="FabD/lysophospholipase-like"/>
    <property type="match status" value="1"/>
</dbReference>
<dbReference type="PROSITE" id="PS00606">
    <property type="entry name" value="KS3_1"/>
    <property type="match status" value="1"/>
</dbReference>
<dbReference type="Gene3D" id="3.40.50.1820">
    <property type="entry name" value="alpha/beta hydrolase"/>
    <property type="match status" value="1"/>
</dbReference>
<dbReference type="InterPro" id="IPR020806">
    <property type="entry name" value="PKS_PP-bd"/>
</dbReference>
<evidence type="ECO:0000256" key="7">
    <source>
        <dbReference type="SAM" id="MobiDB-lite"/>
    </source>
</evidence>
<dbReference type="NCBIfam" id="NF004282">
    <property type="entry name" value="PRK05691.1"/>
    <property type="match status" value="7"/>
</dbReference>
<dbReference type="PROSITE" id="PS00455">
    <property type="entry name" value="AMP_BINDING"/>
    <property type="match status" value="5"/>
</dbReference>
<gene>
    <name evidence="10" type="ORF">HG543_05140</name>
</gene>
<feature type="domain" description="Carrier" evidence="8">
    <location>
        <begin position="4173"/>
        <end position="4248"/>
    </location>
</feature>
<dbReference type="SMART" id="SM00824">
    <property type="entry name" value="PKS_TE"/>
    <property type="match status" value="1"/>
</dbReference>
<feature type="region of interest" description="Disordered" evidence="7">
    <location>
        <begin position="3185"/>
        <end position="3210"/>
    </location>
</feature>
<dbReference type="InterPro" id="IPR001227">
    <property type="entry name" value="Ac_transferase_dom_sf"/>
</dbReference>
<feature type="compositionally biased region" description="Basic and acidic residues" evidence="7">
    <location>
        <begin position="3185"/>
        <end position="3208"/>
    </location>
</feature>